<protein>
    <submittedName>
        <fullName evidence="2">Major facilitator superfamily permease</fullName>
    </submittedName>
</protein>
<organism evidence="2 3">
    <name type="scientific">Klebsiella grimontii</name>
    <dbReference type="NCBI Taxonomy" id="2058152"/>
    <lineage>
        <taxon>Bacteria</taxon>
        <taxon>Pseudomonadati</taxon>
        <taxon>Pseudomonadota</taxon>
        <taxon>Gammaproteobacteria</taxon>
        <taxon>Enterobacterales</taxon>
        <taxon>Enterobacteriaceae</taxon>
        <taxon>Klebsiella/Raoultella group</taxon>
        <taxon>Klebsiella</taxon>
    </lineage>
</organism>
<evidence type="ECO:0000313" key="2">
    <source>
        <dbReference type="EMBL" id="STW03912.1"/>
    </source>
</evidence>
<sequence>MNITSNSTTKDIPRQRLVKNHSAYTDHLYYFLYGPGQYCLAMPGGMDADLGISATMAGLAGGIFFIGYLFLQVPGGKIAVHVAVRNLSAGRWSPGRSSPC</sequence>
<dbReference type="SUPFAM" id="SSF103473">
    <property type="entry name" value="MFS general substrate transporter"/>
    <property type="match status" value="1"/>
</dbReference>
<reference evidence="2 3" key="1">
    <citation type="submission" date="2018-06" db="EMBL/GenBank/DDBJ databases">
        <authorList>
            <consortium name="Pathogen Informatics"/>
            <person name="Doyle S."/>
        </authorList>
    </citation>
    <scope>NUCLEOTIDE SEQUENCE [LARGE SCALE GENOMIC DNA]</scope>
    <source>
        <strain evidence="2 3">NCTC9149</strain>
    </source>
</reference>
<dbReference type="InterPro" id="IPR036259">
    <property type="entry name" value="MFS_trans_sf"/>
</dbReference>
<feature type="transmembrane region" description="Helical" evidence="1">
    <location>
        <begin position="50"/>
        <end position="71"/>
    </location>
</feature>
<gene>
    <name evidence="2" type="ORF">NCTC9149_00235</name>
</gene>
<evidence type="ECO:0000256" key="1">
    <source>
        <dbReference type="SAM" id="Phobius"/>
    </source>
</evidence>
<name>A0A7H4NUP7_9ENTR</name>
<dbReference type="AlphaFoldDB" id="A0A7H4NUP7"/>
<dbReference type="Proteomes" id="UP000254571">
    <property type="component" value="Unassembled WGS sequence"/>
</dbReference>
<proteinExistence type="predicted"/>
<dbReference type="Gene3D" id="1.20.1250.20">
    <property type="entry name" value="MFS general substrate transporter like domains"/>
    <property type="match status" value="1"/>
</dbReference>
<keyword evidence="1" id="KW-0812">Transmembrane</keyword>
<dbReference type="EMBL" id="UGMX01000002">
    <property type="protein sequence ID" value="STW03912.1"/>
    <property type="molecule type" value="Genomic_DNA"/>
</dbReference>
<keyword evidence="1" id="KW-0472">Membrane</keyword>
<comment type="caution">
    <text evidence="2">The sequence shown here is derived from an EMBL/GenBank/DDBJ whole genome shotgun (WGS) entry which is preliminary data.</text>
</comment>
<accession>A0A7H4NUP7</accession>
<evidence type="ECO:0000313" key="3">
    <source>
        <dbReference type="Proteomes" id="UP000254571"/>
    </source>
</evidence>
<keyword evidence="1" id="KW-1133">Transmembrane helix</keyword>